<protein>
    <submittedName>
        <fullName evidence="1">Uncharacterized protein</fullName>
    </submittedName>
</protein>
<dbReference type="Proteomes" id="UP000828941">
    <property type="component" value="Chromosome 13"/>
</dbReference>
<proteinExistence type="predicted"/>
<dbReference type="EMBL" id="CM039438">
    <property type="protein sequence ID" value="KAI4298388.1"/>
    <property type="molecule type" value="Genomic_DNA"/>
</dbReference>
<accession>A0ACB9KM82</accession>
<organism evidence="1 2">
    <name type="scientific">Bauhinia variegata</name>
    <name type="common">Purple orchid tree</name>
    <name type="synonym">Phanera variegata</name>
    <dbReference type="NCBI Taxonomy" id="167791"/>
    <lineage>
        <taxon>Eukaryota</taxon>
        <taxon>Viridiplantae</taxon>
        <taxon>Streptophyta</taxon>
        <taxon>Embryophyta</taxon>
        <taxon>Tracheophyta</taxon>
        <taxon>Spermatophyta</taxon>
        <taxon>Magnoliopsida</taxon>
        <taxon>eudicotyledons</taxon>
        <taxon>Gunneridae</taxon>
        <taxon>Pentapetalae</taxon>
        <taxon>rosids</taxon>
        <taxon>fabids</taxon>
        <taxon>Fabales</taxon>
        <taxon>Fabaceae</taxon>
        <taxon>Cercidoideae</taxon>
        <taxon>Cercideae</taxon>
        <taxon>Bauhiniinae</taxon>
        <taxon>Bauhinia</taxon>
    </lineage>
</organism>
<keyword evidence="2" id="KW-1185">Reference proteome</keyword>
<comment type="caution">
    <text evidence="1">The sequence shown here is derived from an EMBL/GenBank/DDBJ whole genome shotgun (WGS) entry which is preliminary data.</text>
</comment>
<name>A0ACB9KM82_BAUVA</name>
<reference evidence="1 2" key="1">
    <citation type="journal article" date="2022" name="DNA Res.">
        <title>Chromosomal-level genome assembly of the orchid tree Bauhinia variegata (Leguminosae; Cercidoideae) supports the allotetraploid origin hypothesis of Bauhinia.</title>
        <authorList>
            <person name="Zhong Y."/>
            <person name="Chen Y."/>
            <person name="Zheng D."/>
            <person name="Pang J."/>
            <person name="Liu Y."/>
            <person name="Luo S."/>
            <person name="Meng S."/>
            <person name="Qian L."/>
            <person name="Wei D."/>
            <person name="Dai S."/>
            <person name="Zhou R."/>
        </authorList>
    </citation>
    <scope>NUCLEOTIDE SEQUENCE [LARGE SCALE GENOMIC DNA]</scope>
    <source>
        <strain evidence="1">BV-YZ2020</strain>
    </source>
</reference>
<evidence type="ECO:0000313" key="1">
    <source>
        <dbReference type="EMBL" id="KAI4298388.1"/>
    </source>
</evidence>
<sequence>MAVQLLKRFPIAAHPRKFSPIFFSSYSSPPDEASATQSLVANVVSILTHNRSKSRWNQLHSLYPNGFDPIEFSEITVQLKNNPHLALRFFLWTQNKSLCNHNLLSYSTITHILARGRLKTHAQNVIKTAIRASELKEPGEDYLKSTPLKVFETLVKTYRHCGSAPFVFDLLIKSCLESRKIDPSIEIVRMLLSRGISPKVSTLNSLIYRVCRSRGAEAAYAIYREFFLLDEGSQQNLKRGFRVSPNVHTYNVFMVCYYQEGFVEKVKEIWHEMVEHNCAPSAYSYSVLMSAFCEEGNMEDVEKLWVEMRNKEMKPDVMNYNIIIGGLCKIGDIVRAEEFFREMTLSGVESAATTHEHLIKGYCNIGDVKSALLVYKDMYRKGFRPEDSTLDLMIKLMCDKDKVHEALEILRNAMDKFDLFPKEKGYEALVKGLCNEGRMEEALKLQAEMVGKGFQPNSEIYGAFIDAYVRQGNEEVAEALRKEMLQIQSQSLS</sequence>
<evidence type="ECO:0000313" key="2">
    <source>
        <dbReference type="Proteomes" id="UP000828941"/>
    </source>
</evidence>
<gene>
    <name evidence="1" type="ORF">L6164_031956</name>
</gene>